<accession>A0A4U9W1A6</accession>
<dbReference type="EMBL" id="CABEEZ010000123">
    <property type="protein sequence ID" value="VTR51114.1"/>
    <property type="molecule type" value="Genomic_DNA"/>
</dbReference>
<evidence type="ECO:0000313" key="1">
    <source>
        <dbReference type="EMBL" id="VTR51114.1"/>
    </source>
</evidence>
<protein>
    <submittedName>
        <fullName evidence="1">Uncharacterized protein</fullName>
    </submittedName>
</protein>
<dbReference type="AlphaFoldDB" id="A0A4U9W1A6"/>
<name>A0A4U9W1A6_SERFO</name>
<proteinExistence type="predicted"/>
<sequence length="58" mass="6671">MGNQILTLDARKTGFLPIPARKFTISVLKAAIRQNSRFFCFQGLAAKRISRIMRTPYR</sequence>
<reference evidence="1" key="1">
    <citation type="submission" date="2019-05" db="EMBL/GenBank/DDBJ databases">
        <authorList>
            <consortium name="Pathogen Informatics"/>
        </authorList>
    </citation>
    <scope>NUCLEOTIDE SEQUENCE [LARGE SCALE GENOMIC DNA]</scope>
    <source>
        <strain evidence="1">NCTC12965</strain>
    </source>
</reference>
<gene>
    <name evidence="1" type="ORF">NCTC12965_06098</name>
</gene>
<organism evidence="1">
    <name type="scientific">Serratia fonticola</name>
    <dbReference type="NCBI Taxonomy" id="47917"/>
    <lineage>
        <taxon>Bacteria</taxon>
        <taxon>Pseudomonadati</taxon>
        <taxon>Pseudomonadota</taxon>
        <taxon>Gammaproteobacteria</taxon>
        <taxon>Enterobacterales</taxon>
        <taxon>Yersiniaceae</taxon>
        <taxon>Serratia</taxon>
    </lineage>
</organism>